<dbReference type="PROSITE" id="PS51203">
    <property type="entry name" value="CS"/>
    <property type="match status" value="1"/>
</dbReference>
<feature type="compositionally biased region" description="Low complexity" evidence="3">
    <location>
        <begin position="262"/>
        <end position="276"/>
    </location>
</feature>
<reference evidence="5 6" key="1">
    <citation type="journal article" date="2017" name="Mol. Biol. Evol.">
        <title>The 4-celled Tetrabaena socialis nuclear genome reveals the essential components for genetic control of cell number at the origin of multicellularity in the volvocine lineage.</title>
        <authorList>
            <person name="Featherston J."/>
            <person name="Arakaki Y."/>
            <person name="Hanschen E.R."/>
            <person name="Ferris P.J."/>
            <person name="Michod R.E."/>
            <person name="Olson B.J.S.C."/>
            <person name="Nozaki H."/>
            <person name="Durand P.M."/>
        </authorList>
    </citation>
    <scope>NUCLEOTIDE SEQUENCE [LARGE SCALE GENOMIC DNA]</scope>
    <source>
        <strain evidence="5 6">NIES-571</strain>
    </source>
</reference>
<keyword evidence="2" id="KW-0963">Cytoplasm</keyword>
<dbReference type="PANTHER" id="PTHR12356:SF3">
    <property type="entry name" value="NUCLEAR MIGRATION PROTEIN NUDC"/>
    <property type="match status" value="1"/>
</dbReference>
<dbReference type="CDD" id="cd06467">
    <property type="entry name" value="p23_NUDC_like"/>
    <property type="match status" value="1"/>
</dbReference>
<evidence type="ECO:0000313" key="6">
    <source>
        <dbReference type="Proteomes" id="UP000236333"/>
    </source>
</evidence>
<organism evidence="5 6">
    <name type="scientific">Tetrabaena socialis</name>
    <dbReference type="NCBI Taxonomy" id="47790"/>
    <lineage>
        <taxon>Eukaryota</taxon>
        <taxon>Viridiplantae</taxon>
        <taxon>Chlorophyta</taxon>
        <taxon>core chlorophytes</taxon>
        <taxon>Chlorophyceae</taxon>
        <taxon>CS clade</taxon>
        <taxon>Chlamydomonadales</taxon>
        <taxon>Tetrabaenaceae</taxon>
        <taxon>Tetrabaena</taxon>
    </lineage>
</organism>
<feature type="region of interest" description="Disordered" evidence="3">
    <location>
        <begin position="153"/>
        <end position="187"/>
    </location>
</feature>
<proteinExistence type="predicted"/>
<dbReference type="InterPro" id="IPR008978">
    <property type="entry name" value="HSP20-like_chaperone"/>
</dbReference>
<dbReference type="Pfam" id="PF04969">
    <property type="entry name" value="CS"/>
    <property type="match status" value="1"/>
</dbReference>
<feature type="domain" description="CS" evidence="4">
    <location>
        <begin position="584"/>
        <end position="672"/>
    </location>
</feature>
<dbReference type="InterPro" id="IPR007052">
    <property type="entry name" value="CS_dom"/>
</dbReference>
<evidence type="ECO:0000256" key="2">
    <source>
        <dbReference type="ARBA" id="ARBA00022490"/>
    </source>
</evidence>
<dbReference type="Gene3D" id="2.60.40.790">
    <property type="match status" value="1"/>
</dbReference>
<feature type="region of interest" description="Disordered" evidence="3">
    <location>
        <begin position="1"/>
        <end position="50"/>
    </location>
</feature>
<dbReference type="GO" id="GO:0005737">
    <property type="term" value="C:cytoplasm"/>
    <property type="evidence" value="ECO:0007669"/>
    <property type="project" value="UniProtKB-SubCell"/>
</dbReference>
<sequence>MVPRSNSPEGGRSTRCGPAYNGRPGDSGSEGGCRGMRDGSPTRATRSGAGSSRLGCLLEALSGELLECAGRQEPAALLAAIEKELRSPADAAELAARGGYSVLLACTHRTDAVQPAAAVLLAALRVAAAPAADGGPAEAIAVAAAAGLGPLPGGEVEGQTAGVDGLSGDQAQGQGQEQGRGQGGREAAAPPAFLWHRLADALFGGTGAAPSEAAQAAAAASLQVLCGAASTLTGAAWVRAAHQRPNGSGLPPRPDAGGGGRNAPAAAAAAAAGAAGDTSGQPGRRRHLCRCPLCAVARFAVRQPKRQESGGGAAAAAADGDSGPGALLLAPDGLAQLAAAAARLITFGGGPPESAAVSATSGGSCKLAEAGPRAGAAGVRAWVEASGGRPLEALLRLLAMAIANYDRSLALAGRVGEYETLTYCTVGLAELHMSRRDLASASAAFDRCVAACGGVAEPALRSSLLQRVLPLSVEVLNMQQPQLADGGSGSTPAPDPEAPGDGGGRQRPHGERGPKAEASCGARAPKISGAVVRAAAYGSSTQEGDGKYDNAGDEQYDEDGLRTVWDSGPRAEVAATRAQWAEVPLRERVSWVQTSTDVYVTVRLPPGTRRAEVSVSLQPERLALRLGWCGRVVDGPLHRRVRAADSVWSMEGDSLQVLLAKAEAGHYWRALFEGGEEKGLYQVLQEAVDADEPVVACDQLDEGARALLAELLDRQAAVAEGEFDLENSFDDFRLVVGDGTL</sequence>
<dbReference type="AlphaFoldDB" id="A0A2J7ZTA9"/>
<gene>
    <name evidence="5" type="ORF">TSOC_010430</name>
</gene>
<name>A0A2J7ZTA9_9CHLO</name>
<keyword evidence="6" id="KW-1185">Reference proteome</keyword>
<evidence type="ECO:0000313" key="5">
    <source>
        <dbReference type="EMBL" id="PNH03506.1"/>
    </source>
</evidence>
<feature type="region of interest" description="Disordered" evidence="3">
    <location>
        <begin position="482"/>
        <end position="522"/>
    </location>
</feature>
<evidence type="ECO:0000256" key="3">
    <source>
        <dbReference type="SAM" id="MobiDB-lite"/>
    </source>
</evidence>
<dbReference type="PANTHER" id="PTHR12356">
    <property type="entry name" value="NUCLEAR MOVEMENT PROTEIN NUDC"/>
    <property type="match status" value="1"/>
</dbReference>
<comment type="subcellular location">
    <subcellularLocation>
        <location evidence="1">Cytoplasm</location>
    </subcellularLocation>
</comment>
<dbReference type="GO" id="GO:0006457">
    <property type="term" value="P:protein folding"/>
    <property type="evidence" value="ECO:0007669"/>
    <property type="project" value="TreeGrafter"/>
</dbReference>
<dbReference type="InterPro" id="IPR037898">
    <property type="entry name" value="NudC_fam"/>
</dbReference>
<dbReference type="EMBL" id="PGGS01000495">
    <property type="protein sequence ID" value="PNH03506.1"/>
    <property type="molecule type" value="Genomic_DNA"/>
</dbReference>
<evidence type="ECO:0000256" key="1">
    <source>
        <dbReference type="ARBA" id="ARBA00004496"/>
    </source>
</evidence>
<dbReference type="OrthoDB" id="515366at2759"/>
<dbReference type="Proteomes" id="UP000236333">
    <property type="component" value="Unassembled WGS sequence"/>
</dbReference>
<protein>
    <recommendedName>
        <fullName evidence="4">CS domain-containing protein</fullName>
    </recommendedName>
</protein>
<feature type="region of interest" description="Disordered" evidence="3">
    <location>
        <begin position="243"/>
        <end position="284"/>
    </location>
</feature>
<evidence type="ECO:0000259" key="4">
    <source>
        <dbReference type="PROSITE" id="PS51203"/>
    </source>
</evidence>
<dbReference type="SUPFAM" id="SSF49764">
    <property type="entry name" value="HSP20-like chaperones"/>
    <property type="match status" value="1"/>
</dbReference>
<comment type="caution">
    <text evidence="5">The sequence shown here is derived from an EMBL/GenBank/DDBJ whole genome shotgun (WGS) entry which is preliminary data.</text>
</comment>
<dbReference type="GO" id="GO:0051082">
    <property type="term" value="F:unfolded protein binding"/>
    <property type="evidence" value="ECO:0007669"/>
    <property type="project" value="TreeGrafter"/>
</dbReference>
<accession>A0A2J7ZTA9</accession>